<gene>
    <name evidence="1" type="ORF">FNE76_06180</name>
</gene>
<dbReference type="RefSeq" id="WP_143928427.1">
    <property type="nucleotide sequence ID" value="NZ_VKGC01000016.1"/>
</dbReference>
<reference evidence="1 2" key="3">
    <citation type="submission" date="2019-07" db="EMBL/GenBank/DDBJ databases">
        <authorList>
            <person name="Papic B."/>
        </authorList>
    </citation>
    <scope>NUCLEOTIDE SEQUENCE [LARGE SCALE GENOMIC DNA]</scope>
    <source>
        <strain evidence="1 2">L8b</strain>
    </source>
</reference>
<dbReference type="EMBL" id="VKGC01000016">
    <property type="protein sequence ID" value="TSA82122.1"/>
    <property type="molecule type" value="Genomic_DNA"/>
</dbReference>
<evidence type="ECO:0000313" key="1">
    <source>
        <dbReference type="EMBL" id="TSA82122.1"/>
    </source>
</evidence>
<accession>A0A553UPK3</accession>
<proteinExistence type="predicted"/>
<feature type="non-terminal residue" evidence="1">
    <location>
        <position position="1"/>
    </location>
</feature>
<name>A0A553UPK3_9HELI</name>
<keyword evidence="2" id="KW-1185">Reference proteome</keyword>
<dbReference type="AlphaFoldDB" id="A0A553UPK3"/>
<evidence type="ECO:0008006" key="3">
    <source>
        <dbReference type="Google" id="ProtNLM"/>
    </source>
</evidence>
<organism evidence="1 2">
    <name type="scientific">Helicobacter mehlei</name>
    <dbReference type="NCBI Taxonomy" id="2316080"/>
    <lineage>
        <taxon>Bacteria</taxon>
        <taxon>Pseudomonadati</taxon>
        <taxon>Campylobacterota</taxon>
        <taxon>Epsilonproteobacteria</taxon>
        <taxon>Campylobacterales</taxon>
        <taxon>Helicobacteraceae</taxon>
        <taxon>Helicobacter</taxon>
    </lineage>
</organism>
<dbReference type="Proteomes" id="UP000319322">
    <property type="component" value="Unassembled WGS sequence"/>
</dbReference>
<reference evidence="1 2" key="2">
    <citation type="submission" date="2019-07" db="EMBL/GenBank/DDBJ databases">
        <title>Helicobacter labacensis sp. nov., Helicobacter mehlei sp. nov. and Helicobacter vulpis sp. nov., isolated from gastric mucosa of red fox (Vulpis vulpis).</title>
        <authorList>
            <person name="Kusar D."/>
            <person name="Gruntar I."/>
            <person name="Pate M."/>
            <person name="Zajc U."/>
            <person name="Ocepek M."/>
        </authorList>
    </citation>
    <scope>NUCLEOTIDE SEQUENCE [LARGE SCALE GENOMIC DNA]</scope>
    <source>
        <strain evidence="1 2">L8b</strain>
    </source>
</reference>
<sequence length="66" mass="7138">YFPSSQICSTCGSNTGKKPLHIRNYALGMLDEGHAIKEKRDAFSGWETPEVTLVEASVTLAPLTGL</sequence>
<evidence type="ECO:0000313" key="2">
    <source>
        <dbReference type="Proteomes" id="UP000319322"/>
    </source>
</evidence>
<protein>
    <recommendedName>
        <fullName evidence="3">Transposase</fullName>
    </recommendedName>
</protein>
<reference evidence="2" key="1">
    <citation type="submission" date="2019-07" db="EMBL/GenBank/DDBJ databases">
        <title>Helicobacter labacensis sp. nov., Helicobacter mehlei sp. nov. and Helicobacter vulpis sp. nov., isolated from gastric mucosa of red fox (Vulpis vulpis).</title>
        <authorList>
            <person name="Papic B."/>
        </authorList>
    </citation>
    <scope>NUCLEOTIDE SEQUENCE [LARGE SCALE GENOMIC DNA]</scope>
    <source>
        <strain evidence="2">L8b</strain>
    </source>
</reference>
<comment type="caution">
    <text evidence="1">The sequence shown here is derived from an EMBL/GenBank/DDBJ whole genome shotgun (WGS) entry which is preliminary data.</text>
</comment>